<dbReference type="AlphaFoldDB" id="A0A1Y2A7V5"/>
<accession>A0A1Y2A7V5</accession>
<organism evidence="2 3">
    <name type="scientific">Clohesyomyces aquaticus</name>
    <dbReference type="NCBI Taxonomy" id="1231657"/>
    <lineage>
        <taxon>Eukaryota</taxon>
        <taxon>Fungi</taxon>
        <taxon>Dikarya</taxon>
        <taxon>Ascomycota</taxon>
        <taxon>Pezizomycotina</taxon>
        <taxon>Dothideomycetes</taxon>
        <taxon>Pleosporomycetidae</taxon>
        <taxon>Pleosporales</taxon>
        <taxon>Lindgomycetaceae</taxon>
        <taxon>Clohesyomyces</taxon>
    </lineage>
</organism>
<gene>
    <name evidence="2" type="ORF">BCR34DRAFT_582879</name>
</gene>
<protein>
    <submittedName>
        <fullName evidence="2">Uncharacterized protein</fullName>
    </submittedName>
</protein>
<dbReference type="EMBL" id="MCFA01000006">
    <property type="protein sequence ID" value="ORY18593.1"/>
    <property type="molecule type" value="Genomic_DNA"/>
</dbReference>
<keyword evidence="3" id="KW-1185">Reference proteome</keyword>
<evidence type="ECO:0000313" key="3">
    <source>
        <dbReference type="Proteomes" id="UP000193144"/>
    </source>
</evidence>
<evidence type="ECO:0000256" key="1">
    <source>
        <dbReference type="SAM" id="SignalP"/>
    </source>
</evidence>
<reference evidence="2 3" key="1">
    <citation type="submission" date="2016-07" db="EMBL/GenBank/DDBJ databases">
        <title>Pervasive Adenine N6-methylation of Active Genes in Fungi.</title>
        <authorList>
            <consortium name="DOE Joint Genome Institute"/>
            <person name="Mondo S.J."/>
            <person name="Dannebaum R.O."/>
            <person name="Kuo R.C."/>
            <person name="Labutti K."/>
            <person name="Haridas S."/>
            <person name="Kuo A."/>
            <person name="Salamov A."/>
            <person name="Ahrendt S.R."/>
            <person name="Lipzen A."/>
            <person name="Sullivan W."/>
            <person name="Andreopoulos W.B."/>
            <person name="Clum A."/>
            <person name="Lindquist E."/>
            <person name="Daum C."/>
            <person name="Ramamoorthy G.K."/>
            <person name="Gryganskyi A."/>
            <person name="Culley D."/>
            <person name="Magnuson J.K."/>
            <person name="James T.Y."/>
            <person name="O'Malley M.A."/>
            <person name="Stajich J.E."/>
            <person name="Spatafora J.W."/>
            <person name="Visel A."/>
            <person name="Grigoriev I.V."/>
        </authorList>
    </citation>
    <scope>NUCLEOTIDE SEQUENCE [LARGE SCALE GENOMIC DNA]</scope>
    <source>
        <strain evidence="2 3">CBS 115471</strain>
    </source>
</reference>
<name>A0A1Y2A7V5_9PLEO</name>
<comment type="caution">
    <text evidence="2">The sequence shown here is derived from an EMBL/GenBank/DDBJ whole genome shotgun (WGS) entry which is preliminary data.</text>
</comment>
<feature type="signal peptide" evidence="1">
    <location>
        <begin position="1"/>
        <end position="19"/>
    </location>
</feature>
<keyword evidence="1" id="KW-0732">Signal</keyword>
<dbReference type="Proteomes" id="UP000193144">
    <property type="component" value="Unassembled WGS sequence"/>
</dbReference>
<proteinExistence type="predicted"/>
<feature type="chain" id="PRO_5012078867" evidence="1">
    <location>
        <begin position="20"/>
        <end position="187"/>
    </location>
</feature>
<sequence>MRFHHHFFLLLPLVAADLGRPIVSSVNQRGFDCENDPIACQQDRTTTNNSKIDGLAYWDLETCENKACIEYEDCPACKLCLYASGKSSEMSTHQDMALCGYCFHRAPDMSYVMGGWRMMFTVDEKGIEDNIRDKREGATPRGLARDGSFSAMRFAKPVRISIASVTVLATATGARRVPWGCNGIRRA</sequence>
<evidence type="ECO:0000313" key="2">
    <source>
        <dbReference type="EMBL" id="ORY18593.1"/>
    </source>
</evidence>